<evidence type="ECO:0000313" key="2">
    <source>
        <dbReference type="EMBL" id="KAF2653805.1"/>
    </source>
</evidence>
<keyword evidence="3" id="KW-1185">Reference proteome</keyword>
<keyword evidence="1" id="KW-0472">Membrane</keyword>
<feature type="transmembrane region" description="Helical" evidence="1">
    <location>
        <begin position="70"/>
        <end position="89"/>
    </location>
</feature>
<name>A0A6A6T1D1_9PLEO</name>
<dbReference type="AlphaFoldDB" id="A0A6A6T1D1"/>
<gene>
    <name evidence="2" type="ORF">K491DRAFT_680263</name>
</gene>
<evidence type="ECO:0000256" key="1">
    <source>
        <dbReference type="SAM" id="Phobius"/>
    </source>
</evidence>
<dbReference type="Proteomes" id="UP000799324">
    <property type="component" value="Unassembled WGS sequence"/>
</dbReference>
<proteinExistence type="predicted"/>
<organism evidence="2 3">
    <name type="scientific">Lophiostoma macrostomum CBS 122681</name>
    <dbReference type="NCBI Taxonomy" id="1314788"/>
    <lineage>
        <taxon>Eukaryota</taxon>
        <taxon>Fungi</taxon>
        <taxon>Dikarya</taxon>
        <taxon>Ascomycota</taxon>
        <taxon>Pezizomycotina</taxon>
        <taxon>Dothideomycetes</taxon>
        <taxon>Pleosporomycetidae</taxon>
        <taxon>Pleosporales</taxon>
        <taxon>Lophiostomataceae</taxon>
        <taxon>Lophiostoma</taxon>
    </lineage>
</organism>
<keyword evidence="1" id="KW-1133">Transmembrane helix</keyword>
<reference evidence="2" key="1">
    <citation type="journal article" date="2020" name="Stud. Mycol.">
        <title>101 Dothideomycetes genomes: a test case for predicting lifestyles and emergence of pathogens.</title>
        <authorList>
            <person name="Haridas S."/>
            <person name="Albert R."/>
            <person name="Binder M."/>
            <person name="Bloem J."/>
            <person name="Labutti K."/>
            <person name="Salamov A."/>
            <person name="Andreopoulos B."/>
            <person name="Baker S."/>
            <person name="Barry K."/>
            <person name="Bills G."/>
            <person name="Bluhm B."/>
            <person name="Cannon C."/>
            <person name="Castanera R."/>
            <person name="Culley D."/>
            <person name="Daum C."/>
            <person name="Ezra D."/>
            <person name="Gonzalez J."/>
            <person name="Henrissat B."/>
            <person name="Kuo A."/>
            <person name="Liang C."/>
            <person name="Lipzen A."/>
            <person name="Lutzoni F."/>
            <person name="Magnuson J."/>
            <person name="Mondo S."/>
            <person name="Nolan M."/>
            <person name="Ohm R."/>
            <person name="Pangilinan J."/>
            <person name="Park H.-J."/>
            <person name="Ramirez L."/>
            <person name="Alfaro M."/>
            <person name="Sun H."/>
            <person name="Tritt A."/>
            <person name="Yoshinaga Y."/>
            <person name="Zwiers L.-H."/>
            <person name="Turgeon B."/>
            <person name="Goodwin S."/>
            <person name="Spatafora J."/>
            <person name="Crous P."/>
            <person name="Grigoriev I."/>
        </authorList>
    </citation>
    <scope>NUCLEOTIDE SEQUENCE</scope>
    <source>
        <strain evidence="2">CBS 122681</strain>
    </source>
</reference>
<dbReference type="EMBL" id="MU004375">
    <property type="protein sequence ID" value="KAF2653805.1"/>
    <property type="molecule type" value="Genomic_DNA"/>
</dbReference>
<accession>A0A6A6T1D1</accession>
<evidence type="ECO:0000313" key="3">
    <source>
        <dbReference type="Proteomes" id="UP000799324"/>
    </source>
</evidence>
<protein>
    <submittedName>
        <fullName evidence="2">Uncharacterized protein</fullName>
    </submittedName>
</protein>
<keyword evidence="1" id="KW-0812">Transmembrane</keyword>
<feature type="transmembrane region" description="Helical" evidence="1">
    <location>
        <begin position="26"/>
        <end position="50"/>
    </location>
</feature>
<sequence>MASLFNHLTHAYQSAMSGLSTQTSSLNLLLLIVLAVETMFSLAITIYAIFGLGLFGRLQGEGGLTVEYHMISLLVLSWPCIVITWVIGIRDWSRLQYAKWYHHRHVLPRRMRRTREEVERVMLLDVAEGHEVVLL</sequence>